<dbReference type="InterPro" id="IPR032580">
    <property type="entry name" value="SatD"/>
</dbReference>
<comment type="caution">
    <text evidence="1">The sequence shown here is derived from an EMBL/GenBank/DDBJ whole genome shotgun (WGS) entry which is preliminary data.</text>
</comment>
<sequence>MTSVLTGDIINSRATNAPKDYLEILRKTLSFLGKENTNWEIFRGDSFQLEIKEPENAFWKSLYIKAALKSIKGLDVRIAIGIGEKSYEAESISESSGSAFIRSGEMFELLKKEKTNLLIHCGNKKLNRELNVSFKLALIAMDHWTQNSAEVVKLSIEYPDFNQHELGEKIGIKQNTVSERQKRAFLEELKEFDAIFRTKVQQL</sequence>
<dbReference type="Pfam" id="PF16264">
    <property type="entry name" value="SatD"/>
    <property type="match status" value="1"/>
</dbReference>
<evidence type="ECO:0008006" key="3">
    <source>
        <dbReference type="Google" id="ProtNLM"/>
    </source>
</evidence>
<dbReference type="EMBL" id="JAVDQA010000003">
    <property type="protein sequence ID" value="MDR6300765.1"/>
    <property type="molecule type" value="Genomic_DNA"/>
</dbReference>
<dbReference type="RefSeq" id="WP_309727664.1">
    <property type="nucleotide sequence ID" value="NZ_JAVDQA010000003.1"/>
</dbReference>
<evidence type="ECO:0000313" key="2">
    <source>
        <dbReference type="Proteomes" id="UP001257659"/>
    </source>
</evidence>
<keyword evidence="2" id="KW-1185">Reference proteome</keyword>
<proteinExistence type="predicted"/>
<evidence type="ECO:0000313" key="1">
    <source>
        <dbReference type="EMBL" id="MDR6300765.1"/>
    </source>
</evidence>
<dbReference type="Proteomes" id="UP001257659">
    <property type="component" value="Unassembled WGS sequence"/>
</dbReference>
<gene>
    <name evidence="1" type="ORF">GGR31_001408</name>
</gene>
<accession>A0ABU1K575</accession>
<name>A0ABU1K575_9FLAO</name>
<organism evidence="1 2">
    <name type="scientific">Mesonia maritima</name>
    <dbReference type="NCBI Taxonomy" id="1793873"/>
    <lineage>
        <taxon>Bacteria</taxon>
        <taxon>Pseudomonadati</taxon>
        <taxon>Bacteroidota</taxon>
        <taxon>Flavobacteriia</taxon>
        <taxon>Flavobacteriales</taxon>
        <taxon>Flavobacteriaceae</taxon>
        <taxon>Mesonia</taxon>
    </lineage>
</organism>
<protein>
    <recommendedName>
        <fullName evidence="3">Transcriptional regulator</fullName>
    </recommendedName>
</protein>
<reference evidence="1 2" key="1">
    <citation type="submission" date="2023-07" db="EMBL/GenBank/DDBJ databases">
        <title>Genomic Encyclopedia of Type Strains, Phase IV (KMG-IV): sequencing the most valuable type-strain genomes for metagenomic binning, comparative biology and taxonomic classification.</title>
        <authorList>
            <person name="Goeker M."/>
        </authorList>
    </citation>
    <scope>NUCLEOTIDE SEQUENCE [LARGE SCALE GENOMIC DNA]</scope>
    <source>
        <strain evidence="1 2">DSM 102814</strain>
    </source>
</reference>